<evidence type="ECO:0000256" key="3">
    <source>
        <dbReference type="SAM" id="SignalP"/>
    </source>
</evidence>
<protein>
    <submittedName>
        <fullName evidence="4">Uncharacterized protein</fullName>
    </submittedName>
</protein>
<comment type="caution">
    <text evidence="4">The sequence shown here is derived from an EMBL/GenBank/DDBJ whole genome shotgun (WGS) entry which is preliminary data.</text>
</comment>
<dbReference type="AlphaFoldDB" id="A0A7J6T912"/>
<evidence type="ECO:0000313" key="4">
    <source>
        <dbReference type="EMBL" id="KAF4741764.1"/>
    </source>
</evidence>
<feature type="compositionally biased region" description="Basic and acidic residues" evidence="1">
    <location>
        <begin position="228"/>
        <end position="239"/>
    </location>
</feature>
<evidence type="ECO:0000313" key="5">
    <source>
        <dbReference type="Proteomes" id="UP000574390"/>
    </source>
</evidence>
<dbReference type="Proteomes" id="UP000574390">
    <property type="component" value="Unassembled WGS sequence"/>
</dbReference>
<reference evidence="4 5" key="1">
    <citation type="submission" date="2020-04" db="EMBL/GenBank/DDBJ databases">
        <title>Perkinsus olseni comparative genomics.</title>
        <authorList>
            <person name="Bogema D.R."/>
        </authorList>
    </citation>
    <scope>NUCLEOTIDE SEQUENCE [LARGE SCALE GENOMIC DNA]</scope>
    <source>
        <strain evidence="4">ATCC PRA-205</strain>
    </source>
</reference>
<organism evidence="4 5">
    <name type="scientific">Perkinsus olseni</name>
    <name type="common">Perkinsus atlanticus</name>
    <dbReference type="NCBI Taxonomy" id="32597"/>
    <lineage>
        <taxon>Eukaryota</taxon>
        <taxon>Sar</taxon>
        <taxon>Alveolata</taxon>
        <taxon>Perkinsozoa</taxon>
        <taxon>Perkinsea</taxon>
        <taxon>Perkinsida</taxon>
        <taxon>Perkinsidae</taxon>
        <taxon>Perkinsus</taxon>
    </lineage>
</organism>
<keyword evidence="2" id="KW-0472">Membrane</keyword>
<accession>A0A7J6T912</accession>
<sequence>MTAFAYVILFTSSLVSAVTAIHSSGTKTDRKKSKGLTADRGSKIYADDDRCSIEASGVRLSMTHFPDRGDYAVQYMIGEGHSHTAMTYWVHPRGEVELQYSRGIQGAQVKGRAEDIIGKYSNLIPFADVVDTIVEKFEAGMNEAQCSWLVNHIETHAPAGYENLGGGWLKKFLEDNKEEAWEKLSEEGEVVYFDEIRFSKRSPMKPFAYVFLFTSSLISAMAIHSTRTKTDHKDSKEPSEMPDPTGGSNMHADSDGCLVDDSHGGSLHMIHMKIGGYSVQYILHGSRSRKSVEYWMKPEGTAVLQYMRDNKGAKFEGPIEEINRKFFKFNPFANLGDIIVQKFEAGMNRTECSWLLNYIETNPAAGYEKWGRGWLRKFVESNRKEALKKLRKEGEVMFYDEEG</sequence>
<dbReference type="EMBL" id="JABANM010008929">
    <property type="protein sequence ID" value="KAF4741764.1"/>
    <property type="molecule type" value="Genomic_DNA"/>
</dbReference>
<keyword evidence="2" id="KW-1133">Transmembrane helix</keyword>
<keyword evidence="2" id="KW-0812">Transmembrane</keyword>
<keyword evidence="3" id="KW-0732">Signal</keyword>
<feature type="signal peptide" evidence="3">
    <location>
        <begin position="1"/>
        <end position="20"/>
    </location>
</feature>
<feature type="chain" id="PRO_5029648792" evidence="3">
    <location>
        <begin position="21"/>
        <end position="403"/>
    </location>
</feature>
<evidence type="ECO:0000256" key="2">
    <source>
        <dbReference type="SAM" id="Phobius"/>
    </source>
</evidence>
<feature type="region of interest" description="Disordered" evidence="1">
    <location>
        <begin position="227"/>
        <end position="255"/>
    </location>
</feature>
<proteinExistence type="predicted"/>
<name>A0A7J6T912_PEROL</name>
<evidence type="ECO:0000256" key="1">
    <source>
        <dbReference type="SAM" id="MobiDB-lite"/>
    </source>
</evidence>
<feature type="transmembrane region" description="Helical" evidence="2">
    <location>
        <begin position="206"/>
        <end position="223"/>
    </location>
</feature>
<gene>
    <name evidence="4" type="ORF">FOZ62_024970</name>
</gene>